<dbReference type="GO" id="GO:0046872">
    <property type="term" value="F:metal ion binding"/>
    <property type="evidence" value="ECO:0007669"/>
    <property type="project" value="UniProtKB-KW"/>
</dbReference>
<evidence type="ECO:0000256" key="5">
    <source>
        <dbReference type="ARBA" id="ARBA00022833"/>
    </source>
</evidence>
<dbReference type="InterPro" id="IPR011650">
    <property type="entry name" value="Peptidase_M20_dimer"/>
</dbReference>
<name>A0A286UJW0_9AGAM</name>
<keyword evidence="11" id="KW-0121">Carboxypeptidase</keyword>
<feature type="binding site" evidence="7">
    <location>
        <position position="201"/>
    </location>
    <ligand>
        <name>Zn(2+)</name>
        <dbReference type="ChEBI" id="CHEBI:29105"/>
        <label>2</label>
    </ligand>
</feature>
<dbReference type="Pfam" id="PF01546">
    <property type="entry name" value="Peptidase_M20"/>
    <property type="match status" value="1"/>
</dbReference>
<reference evidence="11 12" key="1">
    <citation type="journal article" date="2017" name="Mol. Ecol.">
        <title>Comparative and population genomic landscape of Phellinus noxius: A hypervariable fungus causing root rot in trees.</title>
        <authorList>
            <person name="Chung C.L."/>
            <person name="Lee T.J."/>
            <person name="Akiba M."/>
            <person name="Lee H.H."/>
            <person name="Kuo T.H."/>
            <person name="Liu D."/>
            <person name="Ke H.M."/>
            <person name="Yokoi T."/>
            <person name="Roa M.B."/>
            <person name="Lu M.J."/>
            <person name="Chang Y.Y."/>
            <person name="Ann P.J."/>
            <person name="Tsai J.N."/>
            <person name="Chen C.Y."/>
            <person name="Tzean S.S."/>
            <person name="Ota Y."/>
            <person name="Hattori T."/>
            <person name="Sahashi N."/>
            <person name="Liou R.F."/>
            <person name="Kikuchi T."/>
            <person name="Tsai I.J."/>
        </authorList>
    </citation>
    <scope>NUCLEOTIDE SEQUENCE [LARGE SCALE GENOMIC DNA]</scope>
    <source>
        <strain evidence="11 12">FFPRI411160</strain>
    </source>
</reference>
<dbReference type="OrthoDB" id="3064516at2759"/>
<dbReference type="InterPro" id="IPR036264">
    <property type="entry name" value="Bact_exopeptidase_dim_dom"/>
</dbReference>
<feature type="active site" evidence="6">
    <location>
        <position position="203"/>
    </location>
</feature>
<dbReference type="FunFam" id="3.40.630.10:FF:000027">
    <property type="entry name" value="N-fatty-acyl-amino acid synthase/hydrolase PM20D1"/>
    <property type="match status" value="1"/>
</dbReference>
<keyword evidence="12" id="KW-1185">Reference proteome</keyword>
<dbReference type="GO" id="GO:0004181">
    <property type="term" value="F:metallocarboxypeptidase activity"/>
    <property type="evidence" value="ECO:0007669"/>
    <property type="project" value="InterPro"/>
</dbReference>
<feature type="binding site" evidence="7">
    <location>
        <position position="236"/>
    </location>
    <ligand>
        <name>Zn(2+)</name>
        <dbReference type="ChEBI" id="CHEBI:29105"/>
        <label>1</label>
    </ligand>
</feature>
<evidence type="ECO:0000256" key="8">
    <source>
        <dbReference type="SAM" id="MobiDB-lite"/>
    </source>
</evidence>
<evidence type="ECO:0000259" key="10">
    <source>
        <dbReference type="Pfam" id="PF07687"/>
    </source>
</evidence>
<feature type="binding site" evidence="7">
    <location>
        <position position="299"/>
    </location>
    <ligand>
        <name>Zn(2+)</name>
        <dbReference type="ChEBI" id="CHEBI:29105"/>
        <label>2</label>
    </ligand>
</feature>
<sequence>MATNEKSAKESLLPGPDTQRQDASWLRRRKLRRTAIFSAAFIGLLYSVNLALHIHKHGCNGKGSIGAFWTAVDGSVPHEQDLSRFSYGSQAVCPQEEQLLPERNKELWESIGTQIETDDFKAKAVEWLGGAVKVETESFDKMDPVGVDPRWTKFGAFHSYLEKAFPLVHTNLDLTKVNTYGLLFEWEGSDPSLKPLLLAAHQDVVPVDPRTVDEWVHPPYSGHFDGEYIWGRGSSDDKSGLIGTLSAVETLLGAGFQPTRKIVLSFGFDEEVSGVYGAQELGKFLDAKYGKDSFAMLVDEGGGFSEQYGGVFAVPAIGEKGYLDTRVEVSSPGGHSSIPPSHTSIGILSALLVAYESHPIFPIIDRTTPIYGTLQCLAAYAPSMDPALRKTVLGSLKSDRALHKLEKLVATDRALRASVGTTQAIDLIQGGVKTNALPEQAWAVVNHRIATQSSVADVKQRDTKLLAKLAKDFNLTYTAFGESLTSGSSGTLTLTDAWGTALEPAPITPTDATPFKLLSGTIRSTYNAHRGFENEEQITVAPGIMTGNTDTRYYWNLTKHIFRYNHHNLFAGGAIPGVFTLLMSISPLPTSWR</sequence>
<dbReference type="PROSITE" id="PS00759">
    <property type="entry name" value="ARGE_DAPE_CPG2_2"/>
    <property type="match status" value="1"/>
</dbReference>
<dbReference type="InParanoid" id="A0A286UJW0"/>
<dbReference type="InterPro" id="IPR002933">
    <property type="entry name" value="Peptidase_M20"/>
</dbReference>
<dbReference type="AlphaFoldDB" id="A0A286UJW0"/>
<dbReference type="Proteomes" id="UP000217199">
    <property type="component" value="Unassembled WGS sequence"/>
</dbReference>
<evidence type="ECO:0000256" key="6">
    <source>
        <dbReference type="PIRSR" id="PIRSR037217-1"/>
    </source>
</evidence>
<dbReference type="PROSITE" id="PS00758">
    <property type="entry name" value="ARGE_DAPE_CPG2_1"/>
    <property type="match status" value="1"/>
</dbReference>
<keyword evidence="3 7" id="KW-0479">Metal-binding</keyword>
<dbReference type="PANTHER" id="PTHR45962">
    <property type="entry name" value="N-FATTY-ACYL-AMINO ACID SYNTHASE/HYDROLASE PM20D1"/>
    <property type="match status" value="1"/>
</dbReference>
<dbReference type="GO" id="GO:0051603">
    <property type="term" value="P:proteolysis involved in protein catabolic process"/>
    <property type="evidence" value="ECO:0007669"/>
    <property type="project" value="TreeGrafter"/>
</dbReference>
<comment type="caution">
    <text evidence="11">The sequence shown here is derived from an EMBL/GenBank/DDBJ whole genome shotgun (WGS) entry which is preliminary data.</text>
</comment>
<feature type="transmembrane region" description="Helical" evidence="9">
    <location>
        <begin position="35"/>
        <end position="54"/>
    </location>
</feature>
<organism evidence="11 12">
    <name type="scientific">Pyrrhoderma noxium</name>
    <dbReference type="NCBI Taxonomy" id="2282107"/>
    <lineage>
        <taxon>Eukaryota</taxon>
        <taxon>Fungi</taxon>
        <taxon>Dikarya</taxon>
        <taxon>Basidiomycota</taxon>
        <taxon>Agaricomycotina</taxon>
        <taxon>Agaricomycetes</taxon>
        <taxon>Hymenochaetales</taxon>
        <taxon>Hymenochaetaceae</taxon>
        <taxon>Pyrrhoderma</taxon>
    </lineage>
</organism>
<evidence type="ECO:0000256" key="3">
    <source>
        <dbReference type="ARBA" id="ARBA00022723"/>
    </source>
</evidence>
<evidence type="ECO:0000313" key="12">
    <source>
        <dbReference type="Proteomes" id="UP000217199"/>
    </source>
</evidence>
<dbReference type="Gene3D" id="3.40.630.10">
    <property type="entry name" value="Zn peptidases"/>
    <property type="match status" value="1"/>
</dbReference>
<keyword evidence="9" id="KW-0472">Membrane</keyword>
<keyword evidence="4" id="KW-0378">Hydrolase</keyword>
<evidence type="ECO:0000256" key="4">
    <source>
        <dbReference type="ARBA" id="ARBA00022801"/>
    </source>
</evidence>
<evidence type="ECO:0000256" key="9">
    <source>
        <dbReference type="SAM" id="Phobius"/>
    </source>
</evidence>
<dbReference type="EMBL" id="NBII01000004">
    <property type="protein sequence ID" value="PAV19913.1"/>
    <property type="molecule type" value="Genomic_DNA"/>
</dbReference>
<dbReference type="FunCoup" id="A0A286UJW0">
    <property type="interactions" value="8"/>
</dbReference>
<gene>
    <name evidence="11" type="ORF">PNOK_0484700</name>
</gene>
<dbReference type="Pfam" id="PF07687">
    <property type="entry name" value="M20_dimer"/>
    <property type="match status" value="1"/>
</dbReference>
<evidence type="ECO:0000313" key="11">
    <source>
        <dbReference type="EMBL" id="PAV19913.1"/>
    </source>
</evidence>
<dbReference type="InterPro" id="IPR047177">
    <property type="entry name" value="Pept_M20A"/>
</dbReference>
<evidence type="ECO:0000256" key="7">
    <source>
        <dbReference type="PIRSR" id="PIRSR037217-2"/>
    </source>
</evidence>
<feature type="binding site" evidence="7">
    <location>
        <position position="271"/>
    </location>
    <ligand>
        <name>Zn(2+)</name>
        <dbReference type="ChEBI" id="CHEBI:29105"/>
        <label>1</label>
    </ligand>
</feature>
<evidence type="ECO:0000256" key="2">
    <source>
        <dbReference type="ARBA" id="ARBA00022670"/>
    </source>
</evidence>
<dbReference type="SUPFAM" id="SSF53187">
    <property type="entry name" value="Zn-dependent exopeptidases"/>
    <property type="match status" value="1"/>
</dbReference>
<protein>
    <submittedName>
        <fullName evidence="11">Carboxypeptidase S</fullName>
    </submittedName>
</protein>
<dbReference type="PIRSF" id="PIRSF037217">
    <property type="entry name" value="Carboxypeptidase_S"/>
    <property type="match status" value="1"/>
</dbReference>
<feature type="binding site" evidence="7">
    <location>
        <position position="236"/>
    </location>
    <ligand>
        <name>Zn(2+)</name>
        <dbReference type="ChEBI" id="CHEBI:29105"/>
        <label>2</label>
    </ligand>
</feature>
<feature type="active site" description="Proton acceptor" evidence="6">
    <location>
        <position position="270"/>
    </location>
</feature>
<dbReference type="CDD" id="cd05674">
    <property type="entry name" value="M20_yscS"/>
    <property type="match status" value="1"/>
</dbReference>
<accession>A0A286UJW0</accession>
<feature type="domain" description="Peptidase M20 dimerisation" evidence="10">
    <location>
        <begin position="317"/>
        <end position="471"/>
    </location>
</feature>
<dbReference type="InterPro" id="IPR017141">
    <property type="entry name" value="Pept_M20_carboxypep"/>
</dbReference>
<dbReference type="PANTHER" id="PTHR45962:SF1">
    <property type="entry name" value="N-FATTY-ACYL-AMINO ACID SYNTHASE_HYDROLASE PM20D1"/>
    <property type="match status" value="1"/>
</dbReference>
<comment type="similarity">
    <text evidence="1">Belongs to the peptidase M20A family.</text>
</comment>
<dbReference type="STRING" id="2282107.A0A286UJW0"/>
<keyword evidence="9" id="KW-1133">Transmembrane helix</keyword>
<dbReference type="GO" id="GO:0000328">
    <property type="term" value="C:fungal-type vacuole lumen"/>
    <property type="evidence" value="ECO:0007669"/>
    <property type="project" value="TreeGrafter"/>
</dbReference>
<keyword evidence="2" id="KW-0645">Protease</keyword>
<dbReference type="InterPro" id="IPR001261">
    <property type="entry name" value="ArgE/DapE_CS"/>
</dbReference>
<dbReference type="Gene3D" id="3.30.70.360">
    <property type="match status" value="1"/>
</dbReference>
<keyword evidence="9" id="KW-0812">Transmembrane</keyword>
<keyword evidence="5 7" id="KW-0862">Zinc</keyword>
<feature type="region of interest" description="Disordered" evidence="8">
    <location>
        <begin position="1"/>
        <end position="21"/>
    </location>
</feature>
<proteinExistence type="inferred from homology"/>
<evidence type="ECO:0000256" key="1">
    <source>
        <dbReference type="ARBA" id="ARBA00006247"/>
    </source>
</evidence>
<dbReference type="SUPFAM" id="SSF55031">
    <property type="entry name" value="Bacterial exopeptidase dimerisation domain"/>
    <property type="match status" value="1"/>
</dbReference>